<evidence type="ECO:0000256" key="6">
    <source>
        <dbReference type="ARBA" id="ARBA00022679"/>
    </source>
</evidence>
<dbReference type="InterPro" id="IPR018149">
    <property type="entry name" value="Lys-tRNA-synth_II_C"/>
</dbReference>
<accession>A0ABY1LQF7</accession>
<evidence type="ECO:0000256" key="20">
    <source>
        <dbReference type="SAM" id="Phobius"/>
    </source>
</evidence>
<evidence type="ECO:0000259" key="21">
    <source>
        <dbReference type="PROSITE" id="PS50862"/>
    </source>
</evidence>
<dbReference type="InterPro" id="IPR024320">
    <property type="entry name" value="LPG_synthase_C"/>
</dbReference>
<keyword evidence="7 20" id="KW-0812">Transmembrane</keyword>
<evidence type="ECO:0000256" key="15">
    <source>
        <dbReference type="ARBA" id="ARBA00023268"/>
    </source>
</evidence>
<dbReference type="SUPFAM" id="SSF50249">
    <property type="entry name" value="Nucleic acid-binding proteins"/>
    <property type="match status" value="1"/>
</dbReference>
<dbReference type="InterPro" id="IPR045864">
    <property type="entry name" value="aa-tRNA-synth_II/BPL/LPL"/>
</dbReference>
<keyword evidence="10 19" id="KW-0067">ATP-binding</keyword>
<comment type="catalytic activity">
    <reaction evidence="17">
        <text>L-lysyl-tRNA(Lys) + a 1,2-diacyl-sn-glycero-3-phospho-(1'-sn-glycerol) = a 1,2-diacyl-sn-glycero-3-phospho-1'-(3'-O-L-lysyl)-sn-glycerol + tRNA(Lys)</text>
        <dbReference type="Rhea" id="RHEA:10668"/>
        <dbReference type="Rhea" id="RHEA-COMP:9696"/>
        <dbReference type="Rhea" id="RHEA-COMP:9697"/>
        <dbReference type="ChEBI" id="CHEBI:64716"/>
        <dbReference type="ChEBI" id="CHEBI:75792"/>
        <dbReference type="ChEBI" id="CHEBI:78442"/>
        <dbReference type="ChEBI" id="CHEBI:78529"/>
        <dbReference type="EC" id="2.3.2.3"/>
    </reaction>
</comment>
<keyword evidence="19" id="KW-0648">Protein biosynthesis</keyword>
<dbReference type="InterPro" id="IPR002313">
    <property type="entry name" value="Lys-tRNA-ligase_II"/>
</dbReference>
<feature type="domain" description="Aminoacyl-transfer RNA synthetases class-II family profile" evidence="21">
    <location>
        <begin position="766"/>
        <end position="1076"/>
    </location>
</feature>
<dbReference type="PRINTS" id="PR00982">
    <property type="entry name" value="TRNASYNTHLYS"/>
</dbReference>
<keyword evidence="19" id="KW-0460">Magnesium</keyword>
<keyword evidence="4" id="KW-1003">Cell membrane</keyword>
<evidence type="ECO:0000313" key="23">
    <source>
        <dbReference type="Proteomes" id="UP000190827"/>
    </source>
</evidence>
<name>A0ABY1LQF7_9MICO</name>
<keyword evidence="13 19" id="KW-0030">Aminoacyl-tRNA synthetase</keyword>
<keyword evidence="9 19" id="KW-0547">Nucleotide-binding</keyword>
<keyword evidence="23" id="KW-1185">Reference proteome</keyword>
<dbReference type="CDD" id="cd04322">
    <property type="entry name" value="LysRS_N"/>
    <property type="match status" value="1"/>
</dbReference>
<dbReference type="EC" id="6.1.1.6" evidence="19"/>
<evidence type="ECO:0000256" key="11">
    <source>
        <dbReference type="ARBA" id="ARBA00022989"/>
    </source>
</evidence>
<evidence type="ECO:0000256" key="19">
    <source>
        <dbReference type="HAMAP-Rule" id="MF_00252"/>
    </source>
</evidence>
<comment type="subunit">
    <text evidence="19">Homodimer.</text>
</comment>
<keyword evidence="19" id="KW-0963">Cytoplasm</keyword>
<dbReference type="InterPro" id="IPR044136">
    <property type="entry name" value="Lys-tRNA-ligase_II_N"/>
</dbReference>
<sequence length="1081" mass="117487">MPLLMGRFLQILAGSLLVLSVPPLLFPVEIYWAGSYLAVFGLSPEPFIFNAVLLLVLGAGLVRRQHAAMLATIVFEVPNVVTSVWDLIATVTDTSFPAGLLLPDLVAGSVAVLVIGVLVAARREFSARLQPAAHRTAGVVLAAGLSLAVLIGGALAQWFPGTLTSARDAWLWALSASIGLEPIDALLHDQDSRPGSPVPLLVSSISATALLIALLILLRTARVSRPMTASEELQLRALLAESRTDDSLAYFSTRRDKSVVFSRDRRAAVSFRVVDGIALASGDPIGYESSWMDAARAFVDQSRAFGWIPAVLSTTERGARCYERLGLQSTSMGEEAILGTDERAIDALRGDPKLSAAVRRVRRAGYRAQMRRQDELSDAELDRLVELGDRWRDDDVERGFSMALSRFGDASDGRSVVVTAHDSDNEVQALLVFVPWNHDGLSLDLMRRSPDAVNGTTEFLVDWLVEEAGSRQITRISLNFAMFREILARGERPGAGRMLRLKRRVLLALSRRWQLDSLRRANERYAPDWRPRLLCSDRSVSLGRVWLAAARAEGFLGHSIVDRRGHRRAFLGQSSLRPEDFAERVSELGAPSVAATATVRRRGTHLARVERALAMQMAGADLYPAAVRHTQRIVEVVSAPGASVSGSIAGRVLRRRDHGGVLFLDVSEDHTVLQVIATADRTDRFDALRASQPGDIVSFTGTVGRSRSGTLSWIATDWQLAAKALHELPGRGGLLDPETRVRQRHLDLLVNPQAAEMVRARSYAIQALRDGLLEDGYLEVETPILQSVHGGANARPFRTRINAYRTDLTLRIAPELALKRLVVAGFPQVFEIGRNFRNEGADATHNPEFTAVEAYRAYADYTDMRQLAQRLITRMAVAVSGTTLINGPDGVVVDLAGAWPVLSVCDAVSAVTGVTVTIDSDRAVLEAVSRDHGLDPRSSDDAGHLIERLYEELVEPATTAPTFYIDFPASTSPLTRGHRTTPGLAERWDLVAFGTEVGTAYTELADPFEQRARLTAQSLLAAGGDPEAMEVDESFLAALELGMPPTGGLGLGVDRIVMLITGATIRESIAFPFVRPAGATG</sequence>
<evidence type="ECO:0000256" key="8">
    <source>
        <dbReference type="ARBA" id="ARBA00022723"/>
    </source>
</evidence>
<dbReference type="Proteomes" id="UP000190827">
    <property type="component" value="Unassembled WGS sequence"/>
</dbReference>
<feature type="transmembrane region" description="Helical" evidence="20">
    <location>
        <begin position="37"/>
        <end position="62"/>
    </location>
</feature>
<dbReference type="Gene3D" id="2.40.50.140">
    <property type="entry name" value="Nucleic acid-binding proteins"/>
    <property type="match status" value="1"/>
</dbReference>
<evidence type="ECO:0000256" key="7">
    <source>
        <dbReference type="ARBA" id="ARBA00022692"/>
    </source>
</evidence>
<dbReference type="PANTHER" id="PTHR42918">
    <property type="entry name" value="LYSYL-TRNA SYNTHETASE"/>
    <property type="match status" value="1"/>
</dbReference>
<dbReference type="PROSITE" id="PS50862">
    <property type="entry name" value="AA_TRNA_LIGASE_II"/>
    <property type="match status" value="1"/>
</dbReference>
<keyword evidence="8 19" id="KW-0479">Metal-binding</keyword>
<keyword evidence="6" id="KW-0808">Transferase</keyword>
<evidence type="ECO:0000256" key="4">
    <source>
        <dbReference type="ARBA" id="ARBA00022475"/>
    </source>
</evidence>
<dbReference type="SUPFAM" id="SSF55681">
    <property type="entry name" value="Class II aaRS and biotin synthetases"/>
    <property type="match status" value="1"/>
</dbReference>
<evidence type="ECO:0000256" key="18">
    <source>
        <dbReference type="ARBA" id="ARBA00048573"/>
    </source>
</evidence>
<keyword evidence="15" id="KW-0511">Multifunctional enzyme</keyword>
<dbReference type="InterPro" id="IPR012340">
    <property type="entry name" value="NA-bd_OB-fold"/>
</dbReference>
<protein>
    <recommendedName>
        <fullName evidence="19">Lysine--tRNA ligase</fullName>
        <ecNumber evidence="19">6.1.1.6</ecNumber>
    </recommendedName>
    <alternativeName>
        <fullName evidence="19">Lysyl-tRNA synthetase</fullName>
        <shortName evidence="19">LysRS</shortName>
    </alternativeName>
</protein>
<evidence type="ECO:0000256" key="16">
    <source>
        <dbReference type="ARBA" id="ARBA00024681"/>
    </source>
</evidence>
<keyword evidence="14" id="KW-0046">Antibiotic resistance</keyword>
<comment type="subcellular location">
    <subcellularLocation>
        <location evidence="1">Cell membrane</location>
        <topology evidence="1">Multi-pass membrane protein</topology>
    </subcellularLocation>
    <subcellularLocation>
        <location evidence="19">Cytoplasm</location>
    </subcellularLocation>
</comment>
<comment type="similarity">
    <text evidence="3">In the C-terminal section; belongs to the class-II aminoacyl-tRNA synthetase family.</text>
</comment>
<feature type="transmembrane region" description="Helical" evidence="20">
    <location>
        <begin position="100"/>
        <end position="121"/>
    </location>
</feature>
<dbReference type="Pfam" id="PF16995">
    <property type="entry name" value="tRNA-synt_2_TM"/>
    <property type="match status" value="1"/>
</dbReference>
<feature type="transmembrane region" description="Helical" evidence="20">
    <location>
        <begin position="69"/>
        <end position="88"/>
    </location>
</feature>
<evidence type="ECO:0000256" key="9">
    <source>
        <dbReference type="ARBA" id="ARBA00022741"/>
    </source>
</evidence>
<dbReference type="EMBL" id="FUZO01000002">
    <property type="protein sequence ID" value="SKC70828.1"/>
    <property type="molecule type" value="Genomic_DNA"/>
</dbReference>
<dbReference type="InterPro" id="IPR006195">
    <property type="entry name" value="aa-tRNA-synth_II"/>
</dbReference>
<keyword evidence="12" id="KW-0443">Lipid metabolism</keyword>
<dbReference type="InterPro" id="IPR004365">
    <property type="entry name" value="NA-bd_OB_tRNA"/>
</dbReference>
<evidence type="ECO:0000256" key="12">
    <source>
        <dbReference type="ARBA" id="ARBA00023098"/>
    </source>
</evidence>
<feature type="binding site" evidence="19">
    <location>
        <position position="996"/>
    </location>
    <ligand>
        <name>Mg(2+)</name>
        <dbReference type="ChEBI" id="CHEBI:18420"/>
        <label>2</label>
    </ligand>
</feature>
<dbReference type="PANTHER" id="PTHR42918:SF15">
    <property type="entry name" value="LYSINE--TRNA LIGASE, CHLOROPLASTIC_MITOCHONDRIAL"/>
    <property type="match status" value="1"/>
</dbReference>
<evidence type="ECO:0000256" key="5">
    <source>
        <dbReference type="ARBA" id="ARBA00022598"/>
    </source>
</evidence>
<evidence type="ECO:0000256" key="2">
    <source>
        <dbReference type="ARBA" id="ARBA00005270"/>
    </source>
</evidence>
<dbReference type="HAMAP" id="MF_00252">
    <property type="entry name" value="Lys_tRNA_synth_class2"/>
    <property type="match status" value="1"/>
</dbReference>
<feature type="binding site" evidence="19">
    <location>
        <position position="989"/>
    </location>
    <ligand>
        <name>Mg(2+)</name>
        <dbReference type="ChEBI" id="CHEBI:18420"/>
        <label>1</label>
    </ligand>
</feature>
<evidence type="ECO:0000256" key="3">
    <source>
        <dbReference type="ARBA" id="ARBA00009968"/>
    </source>
</evidence>
<organism evidence="22 23">
    <name type="scientific">Plantibacter cousiniae</name>
    <name type="common">nom. nud.</name>
    <dbReference type="NCBI Taxonomy" id="199709"/>
    <lineage>
        <taxon>Bacteria</taxon>
        <taxon>Bacillati</taxon>
        <taxon>Actinomycetota</taxon>
        <taxon>Actinomycetes</taxon>
        <taxon>Micrococcales</taxon>
        <taxon>Microbacteriaceae</taxon>
        <taxon>Plantibacter</taxon>
    </lineage>
</organism>
<evidence type="ECO:0000256" key="17">
    <source>
        <dbReference type="ARBA" id="ARBA00047540"/>
    </source>
</evidence>
<feature type="transmembrane region" description="Helical" evidence="20">
    <location>
        <begin position="199"/>
        <end position="218"/>
    </location>
</feature>
<keyword evidence="20" id="KW-0472">Membrane</keyword>
<dbReference type="Pfam" id="PF09924">
    <property type="entry name" value="LPG_synthase_C"/>
    <property type="match status" value="1"/>
</dbReference>
<comment type="similarity">
    <text evidence="19">Belongs to the class-II aminoacyl-tRNA synthetase family.</text>
</comment>
<evidence type="ECO:0000256" key="13">
    <source>
        <dbReference type="ARBA" id="ARBA00023146"/>
    </source>
</evidence>
<comment type="catalytic activity">
    <reaction evidence="18 19">
        <text>tRNA(Lys) + L-lysine + ATP = L-lysyl-tRNA(Lys) + AMP + diphosphate</text>
        <dbReference type="Rhea" id="RHEA:20792"/>
        <dbReference type="Rhea" id="RHEA-COMP:9696"/>
        <dbReference type="Rhea" id="RHEA-COMP:9697"/>
        <dbReference type="ChEBI" id="CHEBI:30616"/>
        <dbReference type="ChEBI" id="CHEBI:32551"/>
        <dbReference type="ChEBI" id="CHEBI:33019"/>
        <dbReference type="ChEBI" id="CHEBI:78442"/>
        <dbReference type="ChEBI" id="CHEBI:78529"/>
        <dbReference type="ChEBI" id="CHEBI:456215"/>
        <dbReference type="EC" id="6.1.1.6"/>
    </reaction>
</comment>
<evidence type="ECO:0000256" key="10">
    <source>
        <dbReference type="ARBA" id="ARBA00022840"/>
    </source>
</evidence>
<comment type="similarity">
    <text evidence="2">In the N-terminal section; belongs to the LPG synthetase family.</text>
</comment>
<comment type="cofactor">
    <cofactor evidence="19">
        <name>Mg(2+)</name>
        <dbReference type="ChEBI" id="CHEBI:18420"/>
    </cofactor>
    <text evidence="19">Binds 3 Mg(2+) ions per subunit.</text>
</comment>
<keyword evidence="11 20" id="KW-1133">Transmembrane helix</keyword>
<dbReference type="NCBIfam" id="NF001756">
    <property type="entry name" value="PRK00484.1"/>
    <property type="match status" value="1"/>
</dbReference>
<reference evidence="22 23" key="1">
    <citation type="submission" date="2017-02" db="EMBL/GenBank/DDBJ databases">
        <authorList>
            <person name="Varghese N."/>
            <person name="Submissions S."/>
        </authorList>
    </citation>
    <scope>NUCLEOTIDE SEQUENCE [LARGE SCALE GENOMIC DNA]</scope>
    <source>
        <strain evidence="22 23">VKM Ac-1787</strain>
    </source>
</reference>
<proteinExistence type="inferred from homology"/>
<dbReference type="InterPro" id="IPR031553">
    <property type="entry name" value="tRNA-synt_2_TM"/>
</dbReference>
<evidence type="ECO:0000256" key="1">
    <source>
        <dbReference type="ARBA" id="ARBA00004651"/>
    </source>
</evidence>
<evidence type="ECO:0000256" key="14">
    <source>
        <dbReference type="ARBA" id="ARBA00023251"/>
    </source>
</evidence>
<keyword evidence="5 19" id="KW-0436">Ligase</keyword>
<feature type="transmembrane region" description="Helical" evidence="20">
    <location>
        <begin position="133"/>
        <end position="157"/>
    </location>
</feature>
<evidence type="ECO:0000313" key="22">
    <source>
        <dbReference type="EMBL" id="SKC70828.1"/>
    </source>
</evidence>
<dbReference type="Pfam" id="PF01336">
    <property type="entry name" value="tRNA_anti-codon"/>
    <property type="match status" value="1"/>
</dbReference>
<comment type="function">
    <text evidence="16">Catalyzes the production of L-lysyl-tRNA(Lys)transfer and the transfer of a lysyl group from L-lysyl-tRNA(Lys) to membrane-bound phosphatidylglycerol (PG), which produces lysylphosphatidylglycerol (LPG), one of the components of the bacterial membrane with a positive net charge. LPG synthesis contributes to the resistance to cationic antimicrobial peptides (CAMPs) and likely protects M.tuberculosis against the CAMPs produced by competiting microorganisms (bacteriocins). In fact, the modification of anionic phosphatidylglycerol with positively charged L-lysine results in repulsion of the peptides.</text>
</comment>
<dbReference type="NCBIfam" id="NF002821">
    <property type="entry name" value="PRK02983.1"/>
    <property type="match status" value="1"/>
</dbReference>
<feature type="binding site" evidence="19">
    <location>
        <position position="996"/>
    </location>
    <ligand>
        <name>Mg(2+)</name>
        <dbReference type="ChEBI" id="CHEBI:18420"/>
        <label>1</label>
    </ligand>
</feature>
<dbReference type="Pfam" id="PF00152">
    <property type="entry name" value="tRNA-synt_2"/>
    <property type="match status" value="1"/>
</dbReference>
<gene>
    <name evidence="19" type="primary">lysS</name>
    <name evidence="22" type="ORF">SAMN06295973_3242</name>
</gene>
<dbReference type="InterPro" id="IPR004364">
    <property type="entry name" value="Aa-tRNA-synt_II"/>
</dbReference>
<dbReference type="Gene3D" id="3.30.930.10">
    <property type="entry name" value="Bira Bifunctional Protein, Domain 2"/>
    <property type="match status" value="1"/>
</dbReference>
<feature type="transmembrane region" description="Helical" evidence="20">
    <location>
        <begin position="169"/>
        <end position="187"/>
    </location>
</feature>
<comment type="caution">
    <text evidence="22">The sequence shown here is derived from an EMBL/GenBank/DDBJ whole genome shotgun (WGS) entry which is preliminary data.</text>
</comment>